<evidence type="ECO:0000259" key="18">
    <source>
        <dbReference type="PROSITE" id="PS50928"/>
    </source>
</evidence>
<gene>
    <name evidence="19" type="primary">glnQ_6</name>
    <name evidence="19" type="ORF">NCTC9997_04392</name>
</gene>
<dbReference type="AlphaFoldDB" id="A0A7Z9CTN3"/>
<evidence type="ECO:0000256" key="9">
    <source>
        <dbReference type="ARBA" id="ARBA00022692"/>
    </source>
</evidence>
<evidence type="ECO:0000256" key="10">
    <source>
        <dbReference type="ARBA" id="ARBA00022741"/>
    </source>
</evidence>
<dbReference type="PANTHER" id="PTHR43166">
    <property type="entry name" value="AMINO ACID IMPORT ATP-BINDING PROTEIN"/>
    <property type="match status" value="1"/>
</dbReference>
<feature type="domain" description="ABC transmembrane type-1" evidence="18">
    <location>
        <begin position="19"/>
        <end position="209"/>
    </location>
</feature>
<dbReference type="Gene3D" id="1.10.3720.10">
    <property type="entry name" value="MetI-like"/>
    <property type="match status" value="1"/>
</dbReference>
<dbReference type="Gene3D" id="3.40.50.300">
    <property type="entry name" value="P-loop containing nucleotide triphosphate hydrolases"/>
    <property type="match status" value="1"/>
</dbReference>
<accession>A0A7Z9CTN3</accession>
<keyword evidence="12" id="KW-0029">Amino-acid transport</keyword>
<evidence type="ECO:0000256" key="14">
    <source>
        <dbReference type="ARBA" id="ARBA00023136"/>
    </source>
</evidence>
<feature type="transmembrane region" description="Helical" evidence="16">
    <location>
        <begin position="55"/>
        <end position="78"/>
    </location>
</feature>
<dbReference type="SUPFAM" id="SSF161098">
    <property type="entry name" value="MetI-like"/>
    <property type="match status" value="1"/>
</dbReference>
<keyword evidence="20" id="KW-1185">Reference proteome</keyword>
<evidence type="ECO:0000256" key="15">
    <source>
        <dbReference type="ARBA" id="ARBA00071621"/>
    </source>
</evidence>
<evidence type="ECO:0000313" key="20">
    <source>
        <dbReference type="Proteomes" id="UP000267630"/>
    </source>
</evidence>
<feature type="transmembrane region" description="Helical" evidence="16">
    <location>
        <begin position="190"/>
        <end position="209"/>
    </location>
</feature>
<feature type="transmembrane region" description="Helical" evidence="16">
    <location>
        <begin position="90"/>
        <end position="108"/>
    </location>
</feature>
<dbReference type="InterPro" id="IPR017871">
    <property type="entry name" value="ABC_transporter-like_CS"/>
</dbReference>
<name>A0A7Z9CTN3_RAOTE</name>
<keyword evidence="14 16" id="KW-0472">Membrane</keyword>
<keyword evidence="8" id="KW-0997">Cell inner membrane</keyword>
<evidence type="ECO:0000256" key="16">
    <source>
        <dbReference type="RuleBase" id="RU363032"/>
    </source>
</evidence>
<organism evidence="19 20">
    <name type="scientific">Raoultella terrigena</name>
    <name type="common">Klebsiella terrigena</name>
    <dbReference type="NCBI Taxonomy" id="577"/>
    <lineage>
        <taxon>Bacteria</taxon>
        <taxon>Pseudomonadati</taxon>
        <taxon>Pseudomonadota</taxon>
        <taxon>Gammaproteobacteria</taxon>
        <taxon>Enterobacterales</taxon>
        <taxon>Enterobacteriaceae</taxon>
        <taxon>Klebsiella/Raoultella group</taxon>
        <taxon>Raoultella</taxon>
    </lineage>
</organism>
<protein>
    <recommendedName>
        <fullName evidence="15">Glutamine transport system permease protein GlnP</fullName>
    </recommendedName>
</protein>
<dbReference type="InterPro" id="IPR010065">
    <property type="entry name" value="AA_ABC_transptr_permease_3TM"/>
</dbReference>
<keyword evidence="7" id="KW-1003">Cell membrane</keyword>
<dbReference type="CDD" id="cd06261">
    <property type="entry name" value="TM_PBP2"/>
    <property type="match status" value="1"/>
</dbReference>
<dbReference type="InterPro" id="IPR000515">
    <property type="entry name" value="MetI-like"/>
</dbReference>
<dbReference type="FunFam" id="1.10.3720.10:FF:000011">
    <property type="entry name" value="Glutamine ABC transporter permease GlnP"/>
    <property type="match status" value="1"/>
</dbReference>
<feature type="domain" description="ABC transporter" evidence="17">
    <location>
        <begin position="221"/>
        <end position="455"/>
    </location>
</feature>
<dbReference type="FunFam" id="3.40.50.300:FF:000020">
    <property type="entry name" value="Amino acid ABC transporter ATP-binding component"/>
    <property type="match status" value="1"/>
</dbReference>
<reference evidence="19 20" key="1">
    <citation type="submission" date="2018-12" db="EMBL/GenBank/DDBJ databases">
        <authorList>
            <consortium name="Pathogen Informatics"/>
        </authorList>
    </citation>
    <scope>NUCLEOTIDE SEQUENCE [LARGE SCALE GENOMIC DNA]</scope>
    <source>
        <strain evidence="19 20">NCTC9997</strain>
    </source>
</reference>
<sequence length="459" mass="50756">MQFDWSAIWPAIPILLEGAKMTLWISVLGLAGGLIIGLVAGFARCFGGWIANHIALVFIEIIRGTPIVVQVMFIYFALPMAFNDLRIDPFSAAVVTIMINSGAYIAEITRGAVLSIHKGFREAGLALGLSRSETIRHVILPLALRRMLPPLGNQWIISIKDTSLFIVIGVAELTRQGQEIIAGNFRALEIWSAVAVIYLIITLVLSFILRRLEKKDENPVIEFKNVSKHFGPTKVLHDIDLKINQGEVVVIIGPSGSGKSTLLRCINKLEEITSGELIVDGLKVNDPKVDDRLIRQEAGMVFQQFYLFPHLTALENVMFGPLRVRGAKKEAAEKLAKGLLEKVGLAERAHHYPSELSGGQQQRVAIARALAVKPKMMLFDEPTSALDPELRHEVLKVMQDLAEEGMTMVIVTHEIGFAEKVASRLIFIDKGRIAEDGDPQVLVKNPPSPRLREFLQHVA</sequence>
<evidence type="ECO:0000259" key="17">
    <source>
        <dbReference type="PROSITE" id="PS50893"/>
    </source>
</evidence>
<dbReference type="GO" id="GO:0016887">
    <property type="term" value="F:ATP hydrolysis activity"/>
    <property type="evidence" value="ECO:0007669"/>
    <property type="project" value="InterPro"/>
</dbReference>
<keyword evidence="6 16" id="KW-0813">Transport</keyword>
<dbReference type="Proteomes" id="UP000267630">
    <property type="component" value="Chromosome 3"/>
</dbReference>
<dbReference type="NCBIfam" id="NF007027">
    <property type="entry name" value="PRK09493.1"/>
    <property type="match status" value="1"/>
</dbReference>
<evidence type="ECO:0000256" key="6">
    <source>
        <dbReference type="ARBA" id="ARBA00022448"/>
    </source>
</evidence>
<evidence type="ECO:0000256" key="5">
    <source>
        <dbReference type="ARBA" id="ARBA00010072"/>
    </source>
</evidence>
<dbReference type="GO" id="GO:0006865">
    <property type="term" value="P:amino acid transport"/>
    <property type="evidence" value="ECO:0007669"/>
    <property type="project" value="UniProtKB-KW"/>
</dbReference>
<dbReference type="CDD" id="cd03262">
    <property type="entry name" value="ABC_HisP_GlnQ"/>
    <property type="match status" value="1"/>
</dbReference>
<dbReference type="GO" id="GO:0043190">
    <property type="term" value="C:ATP-binding cassette (ABC) transporter complex"/>
    <property type="evidence" value="ECO:0007669"/>
    <property type="project" value="InterPro"/>
</dbReference>
<dbReference type="PROSITE" id="PS50893">
    <property type="entry name" value="ABC_TRANSPORTER_2"/>
    <property type="match status" value="1"/>
</dbReference>
<evidence type="ECO:0000256" key="11">
    <source>
        <dbReference type="ARBA" id="ARBA00022840"/>
    </source>
</evidence>
<evidence type="ECO:0000256" key="8">
    <source>
        <dbReference type="ARBA" id="ARBA00022519"/>
    </source>
</evidence>
<dbReference type="Pfam" id="PF00005">
    <property type="entry name" value="ABC_tran"/>
    <property type="match status" value="1"/>
</dbReference>
<evidence type="ECO:0000256" key="13">
    <source>
        <dbReference type="ARBA" id="ARBA00022989"/>
    </source>
</evidence>
<feature type="transmembrane region" description="Helical" evidence="16">
    <location>
        <begin position="23"/>
        <end position="43"/>
    </location>
</feature>
<evidence type="ECO:0000256" key="4">
    <source>
        <dbReference type="ARBA" id="ARBA00005417"/>
    </source>
</evidence>
<comment type="function">
    <text evidence="1">Part of the binding-protein-dependent transport system for glutamine; probably responsible for the translocation of the substrate across the membrane.</text>
</comment>
<dbReference type="InterPro" id="IPR035906">
    <property type="entry name" value="MetI-like_sf"/>
</dbReference>
<proteinExistence type="inferred from homology"/>
<evidence type="ECO:0000256" key="3">
    <source>
        <dbReference type="ARBA" id="ARBA00004429"/>
    </source>
</evidence>
<evidence type="ECO:0000256" key="12">
    <source>
        <dbReference type="ARBA" id="ARBA00022970"/>
    </source>
</evidence>
<keyword evidence="11 19" id="KW-0067">ATP-binding</keyword>
<dbReference type="InterPro" id="IPR050086">
    <property type="entry name" value="MetN_ABC_transporter-like"/>
</dbReference>
<comment type="similarity">
    <text evidence="4">Belongs to the ABC transporter superfamily.</text>
</comment>
<dbReference type="GO" id="GO:0022857">
    <property type="term" value="F:transmembrane transporter activity"/>
    <property type="evidence" value="ECO:0007669"/>
    <property type="project" value="InterPro"/>
</dbReference>
<comment type="subcellular location">
    <subcellularLocation>
        <location evidence="3">Cell inner membrane</location>
        <topology evidence="3">Multi-pass membrane protein</topology>
    </subcellularLocation>
    <subcellularLocation>
        <location evidence="2">Cell inner membrane</location>
        <topology evidence="2">Peripheral membrane protein</topology>
    </subcellularLocation>
    <subcellularLocation>
        <location evidence="16">Cell membrane</location>
        <topology evidence="16">Multi-pass membrane protein</topology>
    </subcellularLocation>
</comment>
<dbReference type="Pfam" id="PF00528">
    <property type="entry name" value="BPD_transp_1"/>
    <property type="match status" value="1"/>
</dbReference>
<keyword evidence="9 16" id="KW-0812">Transmembrane</keyword>
<dbReference type="PROSITE" id="PS50928">
    <property type="entry name" value="ABC_TM1"/>
    <property type="match status" value="1"/>
</dbReference>
<evidence type="ECO:0000256" key="2">
    <source>
        <dbReference type="ARBA" id="ARBA00004417"/>
    </source>
</evidence>
<dbReference type="SMART" id="SM00382">
    <property type="entry name" value="AAA"/>
    <property type="match status" value="1"/>
</dbReference>
<keyword evidence="13 16" id="KW-1133">Transmembrane helix</keyword>
<evidence type="ECO:0000256" key="1">
    <source>
        <dbReference type="ARBA" id="ARBA00003159"/>
    </source>
</evidence>
<evidence type="ECO:0000313" key="19">
    <source>
        <dbReference type="EMBL" id="VED52606.1"/>
    </source>
</evidence>
<dbReference type="SUPFAM" id="SSF52540">
    <property type="entry name" value="P-loop containing nucleoside triphosphate hydrolases"/>
    <property type="match status" value="1"/>
</dbReference>
<dbReference type="NCBIfam" id="NF007028">
    <property type="entry name" value="PRK09494.1"/>
    <property type="match status" value="1"/>
</dbReference>
<dbReference type="GO" id="GO:0005524">
    <property type="term" value="F:ATP binding"/>
    <property type="evidence" value="ECO:0007669"/>
    <property type="project" value="UniProtKB-KW"/>
</dbReference>
<comment type="similarity">
    <text evidence="5">Belongs to the binding-protein-dependent transport system permease family. HisMQ subfamily.</text>
</comment>
<dbReference type="EMBL" id="LR134253">
    <property type="protein sequence ID" value="VED52606.1"/>
    <property type="molecule type" value="Genomic_DNA"/>
</dbReference>
<dbReference type="PROSITE" id="PS00211">
    <property type="entry name" value="ABC_TRANSPORTER_1"/>
    <property type="match status" value="1"/>
</dbReference>
<evidence type="ECO:0000256" key="7">
    <source>
        <dbReference type="ARBA" id="ARBA00022475"/>
    </source>
</evidence>
<dbReference type="NCBIfam" id="TIGR01726">
    <property type="entry name" value="HEQRo_perm_3TM"/>
    <property type="match status" value="1"/>
</dbReference>
<dbReference type="InterPro" id="IPR003439">
    <property type="entry name" value="ABC_transporter-like_ATP-bd"/>
</dbReference>
<dbReference type="InterPro" id="IPR027417">
    <property type="entry name" value="P-loop_NTPase"/>
</dbReference>
<dbReference type="InterPro" id="IPR003593">
    <property type="entry name" value="AAA+_ATPase"/>
</dbReference>
<dbReference type="PANTHER" id="PTHR43166:SF14">
    <property type="entry name" value="GLUTAMINE TRANSPORT ATP-BINDING PROTEIN GLNQ"/>
    <property type="match status" value="1"/>
</dbReference>
<keyword evidence="10" id="KW-0547">Nucleotide-binding</keyword>